<protein>
    <submittedName>
        <fullName evidence="4">SH3 domain-containing protein</fullName>
    </submittedName>
</protein>
<reference evidence="4" key="1">
    <citation type="submission" date="2016-06" db="UniProtKB">
        <authorList>
            <consortium name="WormBaseParasite"/>
        </authorList>
    </citation>
    <scope>IDENTIFICATION</scope>
</reference>
<evidence type="ECO:0000313" key="3">
    <source>
        <dbReference type="Proteomes" id="UP000272942"/>
    </source>
</evidence>
<gene>
    <name evidence="2" type="ORF">ECPE_LOCUS4217</name>
</gene>
<accession>A0A183AB82</accession>
<feature type="compositionally biased region" description="Polar residues" evidence="1">
    <location>
        <begin position="93"/>
        <end position="113"/>
    </location>
</feature>
<proteinExistence type="predicted"/>
<keyword evidence="3" id="KW-1185">Reference proteome</keyword>
<dbReference type="EMBL" id="UZAN01041093">
    <property type="protein sequence ID" value="VDP71956.1"/>
    <property type="molecule type" value="Genomic_DNA"/>
</dbReference>
<feature type="compositionally biased region" description="Basic and acidic residues" evidence="1">
    <location>
        <begin position="77"/>
        <end position="92"/>
    </location>
</feature>
<organism evidence="4">
    <name type="scientific">Echinostoma caproni</name>
    <dbReference type="NCBI Taxonomy" id="27848"/>
    <lineage>
        <taxon>Eukaryota</taxon>
        <taxon>Metazoa</taxon>
        <taxon>Spiralia</taxon>
        <taxon>Lophotrochozoa</taxon>
        <taxon>Platyhelminthes</taxon>
        <taxon>Trematoda</taxon>
        <taxon>Digenea</taxon>
        <taxon>Plagiorchiida</taxon>
        <taxon>Echinostomata</taxon>
        <taxon>Echinostomatoidea</taxon>
        <taxon>Echinostomatidae</taxon>
        <taxon>Echinostoma</taxon>
    </lineage>
</organism>
<dbReference type="Proteomes" id="UP000272942">
    <property type="component" value="Unassembled WGS sequence"/>
</dbReference>
<dbReference type="AlphaFoldDB" id="A0A183AB82"/>
<reference evidence="2 3" key="2">
    <citation type="submission" date="2018-11" db="EMBL/GenBank/DDBJ databases">
        <authorList>
            <consortium name="Pathogen Informatics"/>
        </authorList>
    </citation>
    <scope>NUCLEOTIDE SEQUENCE [LARGE SCALE GENOMIC DNA]</scope>
    <source>
        <strain evidence="2 3">Egypt</strain>
    </source>
</reference>
<dbReference type="WBParaSite" id="ECPE_0000422501-mRNA-1">
    <property type="protein sequence ID" value="ECPE_0000422501-mRNA-1"/>
    <property type="gene ID" value="ECPE_0000422501"/>
</dbReference>
<evidence type="ECO:0000313" key="2">
    <source>
        <dbReference type="EMBL" id="VDP71956.1"/>
    </source>
</evidence>
<evidence type="ECO:0000313" key="4">
    <source>
        <dbReference type="WBParaSite" id="ECPE_0000422501-mRNA-1"/>
    </source>
</evidence>
<feature type="region of interest" description="Disordered" evidence="1">
    <location>
        <begin position="68"/>
        <end position="119"/>
    </location>
</feature>
<evidence type="ECO:0000256" key="1">
    <source>
        <dbReference type="SAM" id="MobiDB-lite"/>
    </source>
</evidence>
<name>A0A183AB82_9TREM</name>
<sequence>MIGVEAGAENGWFTGNSCSQVMDHIMRVYVDSSLGLNSDNAVSKLAPTPSPGAQSPNVLDEALSEATPVKPTGLTLEQKRQLAAEQTQRERLQAQQSLAPVSQTQSNRMNTPSKPVPRDLTSTLIDSNLASMTQRPVVMNTPSPALSGIGLQPPLMQPSGFRPLINPSGFLTLQQDKTEWRNRIGDTFNFPSYLREKRSICQ</sequence>